<dbReference type="PROSITE" id="PS00041">
    <property type="entry name" value="HTH_ARAC_FAMILY_1"/>
    <property type="match status" value="1"/>
</dbReference>
<dbReference type="Gene3D" id="3.40.50.880">
    <property type="match status" value="1"/>
</dbReference>
<name>A0A066RK95_9GAMM</name>
<keyword evidence="2" id="KW-0238">DNA-binding</keyword>
<dbReference type="OrthoDB" id="9803764at2"/>
<dbReference type="Pfam" id="PF12833">
    <property type="entry name" value="HTH_18"/>
    <property type="match status" value="1"/>
</dbReference>
<dbReference type="InterPro" id="IPR018060">
    <property type="entry name" value="HTH_AraC"/>
</dbReference>
<organism evidence="5 6">
    <name type="scientific">Photobacterium galatheae</name>
    <dbReference type="NCBI Taxonomy" id="1654360"/>
    <lineage>
        <taxon>Bacteria</taxon>
        <taxon>Pseudomonadati</taxon>
        <taxon>Pseudomonadota</taxon>
        <taxon>Gammaproteobacteria</taxon>
        <taxon>Vibrionales</taxon>
        <taxon>Vibrionaceae</taxon>
        <taxon>Photobacterium</taxon>
    </lineage>
</organism>
<accession>A0A066RK95</accession>
<dbReference type="Pfam" id="PF01965">
    <property type="entry name" value="DJ-1_PfpI"/>
    <property type="match status" value="1"/>
</dbReference>
<dbReference type="CDD" id="cd03138">
    <property type="entry name" value="GATase1_AraC_2"/>
    <property type="match status" value="1"/>
</dbReference>
<dbReference type="SUPFAM" id="SSF52317">
    <property type="entry name" value="Class I glutamine amidotransferase-like"/>
    <property type="match status" value="1"/>
</dbReference>
<dbReference type="GO" id="GO:0043565">
    <property type="term" value="F:sequence-specific DNA binding"/>
    <property type="evidence" value="ECO:0007669"/>
    <property type="project" value="InterPro"/>
</dbReference>
<dbReference type="SMART" id="SM00342">
    <property type="entry name" value="HTH_ARAC"/>
    <property type="match status" value="1"/>
</dbReference>
<dbReference type="Proteomes" id="UP000027192">
    <property type="component" value="Unassembled WGS sequence"/>
</dbReference>
<proteinExistence type="predicted"/>
<evidence type="ECO:0000256" key="3">
    <source>
        <dbReference type="ARBA" id="ARBA00023163"/>
    </source>
</evidence>
<dbReference type="InterPro" id="IPR029062">
    <property type="entry name" value="Class_I_gatase-like"/>
</dbReference>
<feature type="domain" description="HTH araC/xylS-type" evidence="4">
    <location>
        <begin position="219"/>
        <end position="317"/>
    </location>
</feature>
<dbReference type="InterPro" id="IPR018062">
    <property type="entry name" value="HTH_AraC-typ_CS"/>
</dbReference>
<evidence type="ECO:0000256" key="2">
    <source>
        <dbReference type="ARBA" id="ARBA00023125"/>
    </source>
</evidence>
<keyword evidence="1" id="KW-0805">Transcription regulation</keyword>
<dbReference type="PANTHER" id="PTHR43130">
    <property type="entry name" value="ARAC-FAMILY TRANSCRIPTIONAL REGULATOR"/>
    <property type="match status" value="1"/>
</dbReference>
<comment type="caution">
    <text evidence="5">The sequence shown here is derived from an EMBL/GenBank/DDBJ whole genome shotgun (WGS) entry which is preliminary data.</text>
</comment>
<keyword evidence="3" id="KW-0804">Transcription</keyword>
<dbReference type="InterPro" id="IPR020449">
    <property type="entry name" value="Tscrpt_reg_AraC-type_HTH"/>
</dbReference>
<dbReference type="PROSITE" id="PS01124">
    <property type="entry name" value="HTH_ARAC_FAMILY_2"/>
    <property type="match status" value="1"/>
</dbReference>
<gene>
    <name evidence="5" type="ORF">EA58_15210</name>
</gene>
<protein>
    <submittedName>
        <fullName evidence="5">AraC family transcriptional regulator</fullName>
    </submittedName>
</protein>
<dbReference type="PANTHER" id="PTHR43130:SF11">
    <property type="entry name" value="TRANSCRIPTIONAL REGULATORY PROTEIN"/>
    <property type="match status" value="1"/>
</dbReference>
<dbReference type="RefSeq" id="WP_036754276.1">
    <property type="nucleotide sequence ID" value="NZ_JAGSGC010000007.1"/>
</dbReference>
<reference evidence="5 6" key="1">
    <citation type="submission" date="2014-04" db="EMBL/GenBank/DDBJ databases">
        <title>Draft genome sequence of Photobacterium halotolerans S2753: a solonamide, ngercheumicin and holomycin producer.</title>
        <authorList>
            <person name="Machado H.R."/>
            <person name="Gram L."/>
        </authorList>
    </citation>
    <scope>NUCLEOTIDE SEQUENCE [LARGE SCALE GENOMIC DNA]</scope>
    <source>
        <strain evidence="5 6">S2753</strain>
    </source>
</reference>
<dbReference type="InterPro" id="IPR009057">
    <property type="entry name" value="Homeodomain-like_sf"/>
</dbReference>
<dbReference type="EMBL" id="JMIB01000028">
    <property type="protein sequence ID" value="KDM90734.1"/>
    <property type="molecule type" value="Genomic_DNA"/>
</dbReference>
<dbReference type="PRINTS" id="PR00032">
    <property type="entry name" value="HTHARAC"/>
</dbReference>
<keyword evidence="6" id="KW-1185">Reference proteome</keyword>
<dbReference type="Gene3D" id="1.10.10.60">
    <property type="entry name" value="Homeodomain-like"/>
    <property type="match status" value="2"/>
</dbReference>
<dbReference type="STRING" id="1654360.EA58_15210"/>
<dbReference type="InterPro" id="IPR052158">
    <property type="entry name" value="INH-QAR"/>
</dbReference>
<dbReference type="SUPFAM" id="SSF46689">
    <property type="entry name" value="Homeodomain-like"/>
    <property type="match status" value="2"/>
</dbReference>
<evidence type="ECO:0000313" key="5">
    <source>
        <dbReference type="EMBL" id="KDM90734.1"/>
    </source>
</evidence>
<evidence type="ECO:0000256" key="1">
    <source>
        <dbReference type="ARBA" id="ARBA00023015"/>
    </source>
</evidence>
<evidence type="ECO:0000313" key="6">
    <source>
        <dbReference type="Proteomes" id="UP000027192"/>
    </source>
</evidence>
<evidence type="ECO:0000259" key="4">
    <source>
        <dbReference type="PROSITE" id="PS01124"/>
    </source>
</evidence>
<dbReference type="InterPro" id="IPR002818">
    <property type="entry name" value="DJ-1/PfpI"/>
</dbReference>
<sequence>MNIAFVLYPRALITGISLAAEMLTSAGGLRPRHIQKSQPVTISVVASSLSPPELKSGLRIQPDMTLDCASEFDFIILPPIWGNPVSVLKQSPALIPWLTQQYKQGAKIIATGTGVCWLAETGLLDHQVATTHWYYYDKFAARYPQITLNRQASITVANGLYCTVSINSQSELILYLIREHFGQSVAKTVETHFGHEISQSDQQPFYQIGGEVQFDESIALAQDWLKRNLALPVTAKDIAEQCGLPLRTFQRRFKTQVGQTPHEYLQSLRMEAAQSLLRDFGLSLQDVAEQVGYRDAHHFSTRFQKQFSLSPAQYRNMVKAKIYQA</sequence>
<dbReference type="AlphaFoldDB" id="A0A066RK95"/>
<dbReference type="GO" id="GO:0003700">
    <property type="term" value="F:DNA-binding transcription factor activity"/>
    <property type="evidence" value="ECO:0007669"/>
    <property type="project" value="InterPro"/>
</dbReference>